<evidence type="ECO:0000256" key="1">
    <source>
        <dbReference type="ARBA" id="ARBA00022478"/>
    </source>
</evidence>
<dbReference type="InterPro" id="IPR002694">
    <property type="entry name" value="Znf_CHC2"/>
</dbReference>
<evidence type="ECO:0000256" key="13">
    <source>
        <dbReference type="PIRNR" id="PIRNR002811"/>
    </source>
</evidence>
<dbReference type="Gene3D" id="3.90.580.10">
    <property type="entry name" value="Zinc finger, CHC2-type domain"/>
    <property type="match status" value="1"/>
</dbReference>
<keyword evidence="6 12" id="KW-0479">Metal-binding</keyword>
<name>A0ABR7GNF7_9FIRM</name>
<dbReference type="Pfam" id="PF00772">
    <property type="entry name" value="DnaB"/>
    <property type="match status" value="1"/>
</dbReference>
<evidence type="ECO:0000259" key="14">
    <source>
        <dbReference type="PROSITE" id="PS50880"/>
    </source>
</evidence>
<evidence type="ECO:0000256" key="8">
    <source>
        <dbReference type="ARBA" id="ARBA00022833"/>
    </source>
</evidence>
<comment type="catalytic activity">
    <reaction evidence="12">
        <text>ssDNA + n NTP = ssDNA/pppN(pN)n-1 hybrid + (n-1) diphosphate.</text>
        <dbReference type="EC" id="2.7.7.101"/>
    </reaction>
</comment>
<dbReference type="Gene3D" id="1.10.860.10">
    <property type="entry name" value="DNAb Helicase, Chain A"/>
    <property type="match status" value="1"/>
</dbReference>
<dbReference type="Pfam" id="PF08275">
    <property type="entry name" value="DNAG_N"/>
    <property type="match status" value="1"/>
</dbReference>
<dbReference type="SUPFAM" id="SSF48024">
    <property type="entry name" value="N-terminal domain of DnaB helicase"/>
    <property type="match status" value="1"/>
</dbReference>
<feature type="zinc finger region" description="CHC2-type" evidence="12">
    <location>
        <begin position="38"/>
        <end position="62"/>
    </location>
</feature>
<dbReference type="InterPro" id="IPR037068">
    <property type="entry name" value="DNA_primase_core_N_sf"/>
</dbReference>
<keyword evidence="4 12" id="KW-0548">Nucleotidyltransferase</keyword>
<dbReference type="EMBL" id="JACOPK010000006">
    <property type="protein sequence ID" value="MBC5695823.1"/>
    <property type="molecule type" value="Genomic_DNA"/>
</dbReference>
<dbReference type="Gene3D" id="3.40.1360.10">
    <property type="match status" value="1"/>
</dbReference>
<evidence type="ECO:0000256" key="3">
    <source>
        <dbReference type="ARBA" id="ARBA00022679"/>
    </source>
</evidence>
<dbReference type="CDD" id="cd03364">
    <property type="entry name" value="TOPRIM_DnaG_primases"/>
    <property type="match status" value="1"/>
</dbReference>
<dbReference type="Pfam" id="PF01807">
    <property type="entry name" value="Zn_ribbon_DnaG"/>
    <property type="match status" value="1"/>
</dbReference>
<keyword evidence="3 12" id="KW-0808">Transferase</keyword>
<dbReference type="InterPro" id="IPR030846">
    <property type="entry name" value="DnaG_bac"/>
</dbReference>
<evidence type="ECO:0000256" key="11">
    <source>
        <dbReference type="ARBA" id="ARBA00023163"/>
    </source>
</evidence>
<dbReference type="EC" id="2.7.7.101" evidence="12"/>
<evidence type="ECO:0000256" key="12">
    <source>
        <dbReference type="HAMAP-Rule" id="MF_00974"/>
    </source>
</evidence>
<dbReference type="SUPFAM" id="SSF56731">
    <property type="entry name" value="DNA primase core"/>
    <property type="match status" value="1"/>
</dbReference>
<dbReference type="RefSeq" id="WP_186970032.1">
    <property type="nucleotide sequence ID" value="NZ_JACOPK010000006.1"/>
</dbReference>
<dbReference type="SMART" id="SM00493">
    <property type="entry name" value="TOPRIM"/>
    <property type="match status" value="1"/>
</dbReference>
<dbReference type="Proteomes" id="UP000641741">
    <property type="component" value="Unassembled WGS sequence"/>
</dbReference>
<comment type="similarity">
    <text evidence="12 13">Belongs to the DnaG primase family.</text>
</comment>
<dbReference type="InterPro" id="IPR050219">
    <property type="entry name" value="DnaG_primase"/>
</dbReference>
<reference evidence="15 16" key="1">
    <citation type="submission" date="2020-08" db="EMBL/GenBank/DDBJ databases">
        <title>Genome public.</title>
        <authorList>
            <person name="Liu C."/>
            <person name="Sun Q."/>
        </authorList>
    </citation>
    <scope>NUCLEOTIDE SEQUENCE [LARGE SCALE GENOMIC DNA]</scope>
    <source>
        <strain evidence="15 16">M2</strain>
    </source>
</reference>
<dbReference type="InterPro" id="IPR016136">
    <property type="entry name" value="DNA_helicase_N/primase_C"/>
</dbReference>
<keyword evidence="9" id="KW-0460">Magnesium</keyword>
<dbReference type="InterPro" id="IPR034151">
    <property type="entry name" value="TOPRIM_DnaG_bac"/>
</dbReference>
<evidence type="ECO:0000256" key="5">
    <source>
        <dbReference type="ARBA" id="ARBA00022705"/>
    </source>
</evidence>
<keyword evidence="2 12" id="KW-0639">Primosome</keyword>
<evidence type="ECO:0000256" key="10">
    <source>
        <dbReference type="ARBA" id="ARBA00023125"/>
    </source>
</evidence>
<evidence type="ECO:0000256" key="4">
    <source>
        <dbReference type="ARBA" id="ARBA00022695"/>
    </source>
</evidence>
<sequence>MPFDRIFLDELSARNDIVDVVSQYVQLKKSGANYFGLCPFHNEKTGSFSVSPDKQIFHCFGCGAGGGVITFVMKAEGLSFPDAVRYLADRAGMQVPEQGEEERRAARHRDRLYALCRDAARFYYDTLWRPENRAPQQYFIGRGLSRRTMNRFGLGYAPDSFHALMDAMTAKGYTRDELLDAGLVSRSEKGRIYDRFRNRVMFPIIDVRGNVIAFGGRVMDDSKPKYLNSPETPIFHKSRNLFALNLSKTTKNDYFILAEGYMDVIALHQAGFDSAVASLGTSLTEEQARIIARHTERIVISYDADGAGQSAAQRAIDILKRCDLQVKVLRIPGAKDPDEFIKARGAAAFRALIERSEDHNAFRIEQIAAKYDLEDDEARVLFLKDAARMLAGIESSIEREVYAGRAAKMAGVTPEAMAVEVRRELGIQRKRRRAAERREIRSPVGLAQPKDRTLAYADVKSAKAEENVLRLLFTDQKLIHSVEEQLPAAWFSAPVLRKIYERVLELDRSGSLVDALAFEGQLETGEMSLLAGILEQGVPPGDHRAELREYINTIRLQRVKDGTLTQAGEDPLLTFGRMKNQNAGGQTI</sequence>
<protein>
    <recommendedName>
        <fullName evidence="12 13">DNA primase</fullName>
        <ecNumber evidence="12">2.7.7.101</ecNumber>
    </recommendedName>
</protein>
<dbReference type="HAMAP" id="MF_00974">
    <property type="entry name" value="DNA_primase_DnaG"/>
    <property type="match status" value="1"/>
</dbReference>
<accession>A0ABR7GNF7</accession>
<dbReference type="PANTHER" id="PTHR30313:SF2">
    <property type="entry name" value="DNA PRIMASE"/>
    <property type="match status" value="1"/>
</dbReference>
<comment type="caution">
    <text evidence="15">The sequence shown here is derived from an EMBL/GenBank/DDBJ whole genome shotgun (WGS) entry which is preliminary data.</text>
</comment>
<keyword evidence="1 12" id="KW-0240">DNA-directed RNA polymerase</keyword>
<dbReference type="InterPro" id="IPR013264">
    <property type="entry name" value="DNAG_N"/>
</dbReference>
<comment type="subunit">
    <text evidence="12">Monomer. Interacts with DnaB.</text>
</comment>
<keyword evidence="11 12" id="KW-0804">Transcription</keyword>
<comment type="function">
    <text evidence="12 13">RNA polymerase that catalyzes the synthesis of short RNA molecules used as primers for DNA polymerase during DNA replication.</text>
</comment>
<dbReference type="InterPro" id="IPR006171">
    <property type="entry name" value="TOPRIM_dom"/>
</dbReference>
<dbReference type="PANTHER" id="PTHR30313">
    <property type="entry name" value="DNA PRIMASE"/>
    <property type="match status" value="1"/>
</dbReference>
<dbReference type="SUPFAM" id="SSF57783">
    <property type="entry name" value="Zinc beta-ribbon"/>
    <property type="match status" value="1"/>
</dbReference>
<evidence type="ECO:0000256" key="2">
    <source>
        <dbReference type="ARBA" id="ARBA00022515"/>
    </source>
</evidence>
<feature type="domain" description="Toprim" evidence="14">
    <location>
        <begin position="253"/>
        <end position="334"/>
    </location>
</feature>
<evidence type="ECO:0000313" key="16">
    <source>
        <dbReference type="Proteomes" id="UP000641741"/>
    </source>
</evidence>
<dbReference type="InterPro" id="IPR036185">
    <property type="entry name" value="DNA_heli_DnaB-like_N_sf"/>
</dbReference>
<evidence type="ECO:0000256" key="9">
    <source>
        <dbReference type="ARBA" id="ARBA00022842"/>
    </source>
</evidence>
<dbReference type="NCBIfam" id="TIGR01391">
    <property type="entry name" value="dnaG"/>
    <property type="match status" value="1"/>
</dbReference>
<keyword evidence="16" id="KW-1185">Reference proteome</keyword>
<organism evidence="15 16">
    <name type="scientific">Agathobaculum hominis</name>
    <dbReference type="NCBI Taxonomy" id="2763014"/>
    <lineage>
        <taxon>Bacteria</taxon>
        <taxon>Bacillati</taxon>
        <taxon>Bacillota</taxon>
        <taxon>Clostridia</taxon>
        <taxon>Eubacteriales</taxon>
        <taxon>Butyricicoccaceae</taxon>
        <taxon>Agathobaculum</taxon>
    </lineage>
</organism>
<dbReference type="PIRSF" id="PIRSF002811">
    <property type="entry name" value="DnaG"/>
    <property type="match status" value="1"/>
</dbReference>
<keyword evidence="5 12" id="KW-0235">DNA replication</keyword>
<dbReference type="InterPro" id="IPR019475">
    <property type="entry name" value="DNA_primase_DnaB-bd"/>
</dbReference>
<comment type="cofactor">
    <cofactor evidence="12 13">
        <name>Zn(2+)</name>
        <dbReference type="ChEBI" id="CHEBI:29105"/>
    </cofactor>
    <text evidence="12 13">Binds 1 zinc ion per monomer.</text>
</comment>
<gene>
    <name evidence="12" type="primary">dnaG</name>
    <name evidence="15" type="ORF">H8S02_07680</name>
</gene>
<keyword evidence="8 12" id="KW-0862">Zinc</keyword>
<dbReference type="InterPro" id="IPR006295">
    <property type="entry name" value="DNA_primase_DnaG"/>
</dbReference>
<dbReference type="Gene3D" id="3.90.980.10">
    <property type="entry name" value="DNA primase, catalytic core, N-terminal domain"/>
    <property type="match status" value="1"/>
</dbReference>
<dbReference type="PROSITE" id="PS50880">
    <property type="entry name" value="TOPRIM"/>
    <property type="match status" value="1"/>
</dbReference>
<evidence type="ECO:0000313" key="15">
    <source>
        <dbReference type="EMBL" id="MBC5695823.1"/>
    </source>
</evidence>
<dbReference type="SMART" id="SM00400">
    <property type="entry name" value="ZnF_CHCC"/>
    <property type="match status" value="1"/>
</dbReference>
<proteinExistence type="inferred from homology"/>
<evidence type="ECO:0000256" key="7">
    <source>
        <dbReference type="ARBA" id="ARBA00022771"/>
    </source>
</evidence>
<dbReference type="Pfam" id="PF13155">
    <property type="entry name" value="Toprim_2"/>
    <property type="match status" value="1"/>
</dbReference>
<dbReference type="InterPro" id="IPR007693">
    <property type="entry name" value="DNA_helicase_DnaB-like_N"/>
</dbReference>
<keyword evidence="10 12" id="KW-0238">DNA-binding</keyword>
<dbReference type="Pfam" id="PF10410">
    <property type="entry name" value="DnaB_bind"/>
    <property type="match status" value="1"/>
</dbReference>
<comment type="domain">
    <text evidence="12">Contains an N-terminal zinc-binding domain, a central core domain that contains the primase activity, and a C-terminal DnaB-binding domain.</text>
</comment>
<keyword evidence="7 12" id="KW-0863">Zinc-finger</keyword>
<dbReference type="InterPro" id="IPR036977">
    <property type="entry name" value="DNA_primase_Znf_CHC2"/>
</dbReference>
<evidence type="ECO:0000256" key="6">
    <source>
        <dbReference type="ARBA" id="ARBA00022723"/>
    </source>
</evidence>